<keyword evidence="4" id="KW-1185">Reference proteome</keyword>
<dbReference type="PANTHER" id="PTHR45808:SF2">
    <property type="entry name" value="RHO GTPASE-ACTIVATING PROTEIN 68F"/>
    <property type="match status" value="1"/>
</dbReference>
<dbReference type="InterPro" id="IPR036865">
    <property type="entry name" value="CRAL-TRIO_dom_sf"/>
</dbReference>
<dbReference type="STRING" id="1754191.A0A1Y1VJC8"/>
<gene>
    <name evidence="3" type="ORF">BCR36DRAFT_319203</name>
</gene>
<reference evidence="3 4" key="1">
    <citation type="submission" date="2016-08" db="EMBL/GenBank/DDBJ databases">
        <title>Genomes of anaerobic fungi encode conserved fungal cellulosomes for biomass hydrolysis.</title>
        <authorList>
            <consortium name="DOE Joint Genome Institute"/>
            <person name="Haitjema C.H."/>
            <person name="Gilmore S.P."/>
            <person name="Henske J.K."/>
            <person name="Solomon K.V."/>
            <person name="De Groot R."/>
            <person name="Kuo A."/>
            <person name="Mondo S.J."/>
            <person name="Salamov A.A."/>
            <person name="Labutti K."/>
            <person name="Zhao Z."/>
            <person name="Chiniquy J."/>
            <person name="Barry K."/>
            <person name="Brewer H.M."/>
            <person name="Purvine S.O."/>
            <person name="Wright A.T."/>
            <person name="Boxma B."/>
            <person name="Van Alen T."/>
            <person name="Hackstein J.H."/>
            <person name="Baker S.E."/>
            <person name="Grigoriev I.V."/>
            <person name="O'Malley M.A."/>
        </authorList>
    </citation>
    <scope>NUCLEOTIDE SEQUENCE [LARGE SCALE GENOMIC DNA]</scope>
    <source>
        <strain evidence="4">finn</strain>
    </source>
</reference>
<dbReference type="PANTHER" id="PTHR45808">
    <property type="entry name" value="RHO GTPASE-ACTIVATING PROTEIN 68F"/>
    <property type="match status" value="1"/>
</dbReference>
<dbReference type="GO" id="GO:0007264">
    <property type="term" value="P:small GTPase-mediated signal transduction"/>
    <property type="evidence" value="ECO:0007669"/>
    <property type="project" value="TreeGrafter"/>
</dbReference>
<dbReference type="Gene3D" id="3.40.525.10">
    <property type="entry name" value="CRAL-TRIO lipid binding domain"/>
    <property type="match status" value="1"/>
</dbReference>
<dbReference type="SMART" id="SM00324">
    <property type="entry name" value="RhoGAP"/>
    <property type="match status" value="1"/>
</dbReference>
<dbReference type="EMBL" id="MCFH01000006">
    <property type="protein sequence ID" value="ORX57131.1"/>
    <property type="molecule type" value="Genomic_DNA"/>
</dbReference>
<evidence type="ECO:0000259" key="2">
    <source>
        <dbReference type="PROSITE" id="PS50238"/>
    </source>
</evidence>
<dbReference type="GO" id="GO:0005096">
    <property type="term" value="F:GTPase activator activity"/>
    <property type="evidence" value="ECO:0007669"/>
    <property type="project" value="TreeGrafter"/>
</dbReference>
<feature type="region of interest" description="Disordered" evidence="1">
    <location>
        <begin position="171"/>
        <end position="194"/>
    </location>
</feature>
<dbReference type="GO" id="GO:0005737">
    <property type="term" value="C:cytoplasm"/>
    <property type="evidence" value="ECO:0007669"/>
    <property type="project" value="TreeGrafter"/>
</dbReference>
<dbReference type="Proteomes" id="UP000193719">
    <property type="component" value="Unassembled WGS sequence"/>
</dbReference>
<organism evidence="3 4">
    <name type="scientific">Piromyces finnis</name>
    <dbReference type="NCBI Taxonomy" id="1754191"/>
    <lineage>
        <taxon>Eukaryota</taxon>
        <taxon>Fungi</taxon>
        <taxon>Fungi incertae sedis</taxon>
        <taxon>Chytridiomycota</taxon>
        <taxon>Chytridiomycota incertae sedis</taxon>
        <taxon>Neocallimastigomycetes</taxon>
        <taxon>Neocallimastigales</taxon>
        <taxon>Neocallimastigaceae</taxon>
        <taxon>Piromyces</taxon>
    </lineage>
</organism>
<dbReference type="CDD" id="cd00170">
    <property type="entry name" value="SEC14"/>
    <property type="match status" value="1"/>
</dbReference>
<dbReference type="SUPFAM" id="SSF48350">
    <property type="entry name" value="GTPase activation domain, GAP"/>
    <property type="match status" value="1"/>
</dbReference>
<dbReference type="AlphaFoldDB" id="A0A1Y1VJC8"/>
<dbReference type="InterPro" id="IPR000198">
    <property type="entry name" value="RhoGAP_dom"/>
</dbReference>
<dbReference type="PROSITE" id="PS50238">
    <property type="entry name" value="RHOGAP"/>
    <property type="match status" value="1"/>
</dbReference>
<accession>A0A1Y1VJC8</accession>
<feature type="domain" description="Rho-GAP" evidence="2">
    <location>
        <begin position="202"/>
        <end position="396"/>
    </location>
</feature>
<dbReference type="OrthoDB" id="19923at2759"/>
<evidence type="ECO:0000313" key="3">
    <source>
        <dbReference type="EMBL" id="ORX57131.1"/>
    </source>
</evidence>
<comment type="caution">
    <text evidence="3">The sequence shown here is derived from an EMBL/GenBank/DDBJ whole genome shotgun (WGS) entry which is preliminary data.</text>
</comment>
<reference evidence="3 4" key="2">
    <citation type="submission" date="2016-08" db="EMBL/GenBank/DDBJ databases">
        <title>Pervasive Adenine N6-methylation of Active Genes in Fungi.</title>
        <authorList>
            <consortium name="DOE Joint Genome Institute"/>
            <person name="Mondo S.J."/>
            <person name="Dannebaum R.O."/>
            <person name="Kuo R.C."/>
            <person name="Labutti K."/>
            <person name="Haridas S."/>
            <person name="Kuo A."/>
            <person name="Salamov A."/>
            <person name="Ahrendt S.R."/>
            <person name="Lipzen A."/>
            <person name="Sullivan W."/>
            <person name="Andreopoulos W.B."/>
            <person name="Clum A."/>
            <person name="Lindquist E."/>
            <person name="Daum C."/>
            <person name="Ramamoorthy G.K."/>
            <person name="Gryganskyi A."/>
            <person name="Culley D."/>
            <person name="Magnuson J.K."/>
            <person name="James T.Y."/>
            <person name="O'Malley M.A."/>
            <person name="Stajich J.E."/>
            <person name="Spatafora J.W."/>
            <person name="Visel A."/>
            <person name="Grigoriev I.V."/>
        </authorList>
    </citation>
    <scope>NUCLEOTIDE SEQUENCE [LARGE SCALE GENOMIC DNA]</scope>
    <source>
        <strain evidence="4">finn</strain>
    </source>
</reference>
<dbReference type="Gene3D" id="1.10.555.10">
    <property type="entry name" value="Rho GTPase activation protein"/>
    <property type="match status" value="1"/>
</dbReference>
<dbReference type="InterPro" id="IPR001251">
    <property type="entry name" value="CRAL-TRIO_dom"/>
</dbReference>
<proteinExistence type="predicted"/>
<sequence>MDSYNYENEYRNIYNNLVSIKGKDNKNRQVISLYLSSLPDPQATNYDLFTEFALKNLNSVVEHDYVLILFCSDTVYKPSWSWVIQTYKAMSRSYKKNLKYLYIVHPSFWTKVLVATFTKILSPKFGQKILWINSLYQLSRYIPYNEINIPLRIFEYERRYSLDKITSNRQPVIEDSSSSSSNSSEASDYTPPNINSSNVFGVPLELIMGDEGELGLPKIVNDAIKFLLENGLEEEGLFRRSPSIHLIKTVKEAYNTGNPNITIQTLNSSHLAAVILKTFVRELPKPIFPPEFYPEFRKINYELETSELAIKINENILDKLSTNNRILFAEICRLLNEVNNHSKVNLMSASNLAIVWAPNLVKSGKPLEDFEMATVAQEGTVGAFVRWAIENYNILFAFHNCNTTASITESYSISEGIRPKTVIYRSHNIKRNW</sequence>
<dbReference type="Pfam" id="PF00620">
    <property type="entry name" value="RhoGAP"/>
    <property type="match status" value="1"/>
</dbReference>
<dbReference type="InterPro" id="IPR008936">
    <property type="entry name" value="Rho_GTPase_activation_prot"/>
</dbReference>
<evidence type="ECO:0000256" key="1">
    <source>
        <dbReference type="SAM" id="MobiDB-lite"/>
    </source>
</evidence>
<feature type="compositionally biased region" description="Low complexity" evidence="1">
    <location>
        <begin position="176"/>
        <end position="187"/>
    </location>
</feature>
<dbReference type="SUPFAM" id="SSF52087">
    <property type="entry name" value="CRAL/TRIO domain"/>
    <property type="match status" value="1"/>
</dbReference>
<name>A0A1Y1VJC8_9FUNG</name>
<dbReference type="Pfam" id="PF13716">
    <property type="entry name" value="CRAL_TRIO_2"/>
    <property type="match status" value="1"/>
</dbReference>
<evidence type="ECO:0000313" key="4">
    <source>
        <dbReference type="Proteomes" id="UP000193719"/>
    </source>
</evidence>
<protein>
    <submittedName>
        <fullName evidence="3">Rho GTPase activation protein</fullName>
    </submittedName>
</protein>